<reference evidence="1 2" key="1">
    <citation type="journal article" date="2019" name="Sci. Rep.">
        <title>Orb-weaving spider Araneus ventricosus genome elucidates the spidroin gene catalogue.</title>
        <authorList>
            <person name="Kono N."/>
            <person name="Nakamura H."/>
            <person name="Ohtoshi R."/>
            <person name="Moran D.A.P."/>
            <person name="Shinohara A."/>
            <person name="Yoshida Y."/>
            <person name="Fujiwara M."/>
            <person name="Mori M."/>
            <person name="Tomita M."/>
            <person name="Arakawa K."/>
        </authorList>
    </citation>
    <scope>NUCLEOTIDE SEQUENCE [LARGE SCALE GENOMIC DNA]</scope>
</reference>
<evidence type="ECO:0000313" key="2">
    <source>
        <dbReference type="Proteomes" id="UP000499080"/>
    </source>
</evidence>
<gene>
    <name evidence="1" type="ORF">AVEN_131084_1</name>
</gene>
<dbReference type="PANTHER" id="PTHR47326">
    <property type="entry name" value="TRANSPOSABLE ELEMENT TC3 TRANSPOSASE-LIKE PROTEIN"/>
    <property type="match status" value="1"/>
</dbReference>
<proteinExistence type="predicted"/>
<organism evidence="1 2">
    <name type="scientific">Araneus ventricosus</name>
    <name type="common">Orbweaver spider</name>
    <name type="synonym">Epeira ventricosa</name>
    <dbReference type="NCBI Taxonomy" id="182803"/>
    <lineage>
        <taxon>Eukaryota</taxon>
        <taxon>Metazoa</taxon>
        <taxon>Ecdysozoa</taxon>
        <taxon>Arthropoda</taxon>
        <taxon>Chelicerata</taxon>
        <taxon>Arachnida</taxon>
        <taxon>Araneae</taxon>
        <taxon>Araneomorphae</taxon>
        <taxon>Entelegynae</taxon>
        <taxon>Araneoidea</taxon>
        <taxon>Araneidae</taxon>
        <taxon>Araneus</taxon>
    </lineage>
</organism>
<evidence type="ECO:0000313" key="1">
    <source>
        <dbReference type="EMBL" id="GBM10352.1"/>
    </source>
</evidence>
<protein>
    <recommendedName>
        <fullName evidence="3">Tc1-like transposase DDE domain-containing protein</fullName>
    </recommendedName>
</protein>
<dbReference type="Proteomes" id="UP000499080">
    <property type="component" value="Unassembled WGS sequence"/>
</dbReference>
<comment type="caution">
    <text evidence="1">The sequence shown here is derived from an EMBL/GenBank/DDBJ whole genome shotgun (WGS) entry which is preliminary data.</text>
</comment>
<dbReference type="AlphaFoldDB" id="A0A4Y2D0R8"/>
<accession>A0A4Y2D0R8</accession>
<dbReference type="Gene3D" id="3.30.420.10">
    <property type="entry name" value="Ribonuclease H-like superfamily/Ribonuclease H"/>
    <property type="match status" value="1"/>
</dbReference>
<dbReference type="PANTHER" id="PTHR47326:SF1">
    <property type="entry name" value="HTH PSQ-TYPE DOMAIN-CONTAINING PROTEIN"/>
    <property type="match status" value="1"/>
</dbReference>
<sequence length="115" mass="13226">MLRTFVVPQLQHRQCLTSTIFMQDGAPSHIHRFVKALLLQYFTDESVISRSFSNPWPSRSPDLTSCDFWLWGHLKNLIYHGDVATLNELKNSITLHARSITTDQPLNTLSIALKF</sequence>
<evidence type="ECO:0008006" key="3">
    <source>
        <dbReference type="Google" id="ProtNLM"/>
    </source>
</evidence>
<dbReference type="EMBL" id="BGPR01000284">
    <property type="protein sequence ID" value="GBM10352.1"/>
    <property type="molecule type" value="Genomic_DNA"/>
</dbReference>
<dbReference type="OrthoDB" id="7787442at2759"/>
<keyword evidence="2" id="KW-1185">Reference proteome</keyword>
<dbReference type="GO" id="GO:0003676">
    <property type="term" value="F:nucleic acid binding"/>
    <property type="evidence" value="ECO:0007669"/>
    <property type="project" value="InterPro"/>
</dbReference>
<dbReference type="InterPro" id="IPR036397">
    <property type="entry name" value="RNaseH_sf"/>
</dbReference>
<name>A0A4Y2D0R8_ARAVE</name>